<organism evidence="5 6">
    <name type="scientific">Actinomadura decatromicini</name>
    <dbReference type="NCBI Taxonomy" id="2604572"/>
    <lineage>
        <taxon>Bacteria</taxon>
        <taxon>Bacillati</taxon>
        <taxon>Actinomycetota</taxon>
        <taxon>Actinomycetes</taxon>
        <taxon>Streptosporangiales</taxon>
        <taxon>Thermomonosporaceae</taxon>
        <taxon>Actinomadura</taxon>
    </lineage>
</organism>
<dbReference type="InterPro" id="IPR050166">
    <property type="entry name" value="ABC_transporter_ATP-bind"/>
</dbReference>
<dbReference type="CDD" id="cd03293">
    <property type="entry name" value="ABC_NrtD_SsuB_transporters"/>
    <property type="match status" value="1"/>
</dbReference>
<dbReference type="InterPro" id="IPR027417">
    <property type="entry name" value="P-loop_NTPase"/>
</dbReference>
<protein>
    <submittedName>
        <fullName evidence="5">ABC transporter ATP-binding protein</fullName>
    </submittedName>
</protein>
<keyword evidence="2" id="KW-0547">Nucleotide-binding</keyword>
<evidence type="ECO:0000256" key="1">
    <source>
        <dbReference type="ARBA" id="ARBA00022448"/>
    </source>
</evidence>
<comment type="caution">
    <text evidence="5">The sequence shown here is derived from an EMBL/GenBank/DDBJ whole genome shotgun (WGS) entry which is preliminary data.</text>
</comment>
<feature type="domain" description="ABC transporter" evidence="4">
    <location>
        <begin position="19"/>
        <end position="252"/>
    </location>
</feature>
<evidence type="ECO:0000313" key="5">
    <source>
        <dbReference type="EMBL" id="TYK53670.1"/>
    </source>
</evidence>
<dbReference type="GO" id="GO:0016887">
    <property type="term" value="F:ATP hydrolysis activity"/>
    <property type="evidence" value="ECO:0007669"/>
    <property type="project" value="InterPro"/>
</dbReference>
<reference evidence="5 6" key="1">
    <citation type="submission" date="2019-08" db="EMBL/GenBank/DDBJ databases">
        <title>Actinomadura sp. nov. CYP1-5 isolated from mountain soil.</title>
        <authorList>
            <person name="Songsumanus A."/>
            <person name="Kuncharoen N."/>
            <person name="Kudo T."/>
            <person name="Yuki M."/>
            <person name="Igarashi Y."/>
            <person name="Tanasupawat S."/>
        </authorList>
    </citation>
    <scope>NUCLEOTIDE SEQUENCE [LARGE SCALE GENOMIC DNA]</scope>
    <source>
        <strain evidence="5 6">CYP1-5</strain>
    </source>
</reference>
<dbReference type="InterPro" id="IPR003593">
    <property type="entry name" value="AAA+_ATPase"/>
</dbReference>
<dbReference type="PANTHER" id="PTHR42788:SF20">
    <property type="entry name" value="ABC TRANSPORTER ATP-BINDING PROTEIN"/>
    <property type="match status" value="1"/>
</dbReference>
<dbReference type="Proteomes" id="UP000323505">
    <property type="component" value="Unassembled WGS sequence"/>
</dbReference>
<dbReference type="PROSITE" id="PS50893">
    <property type="entry name" value="ABC_TRANSPORTER_2"/>
    <property type="match status" value="1"/>
</dbReference>
<evidence type="ECO:0000259" key="4">
    <source>
        <dbReference type="PROSITE" id="PS50893"/>
    </source>
</evidence>
<dbReference type="SMART" id="SM00382">
    <property type="entry name" value="AAA"/>
    <property type="match status" value="1"/>
</dbReference>
<dbReference type="AlphaFoldDB" id="A0A5D3G0V0"/>
<dbReference type="GO" id="GO:0005524">
    <property type="term" value="F:ATP binding"/>
    <property type="evidence" value="ECO:0007669"/>
    <property type="project" value="UniProtKB-KW"/>
</dbReference>
<keyword evidence="6" id="KW-1185">Reference proteome</keyword>
<gene>
    <name evidence="5" type="ORF">FXF68_06870</name>
</gene>
<keyword evidence="3 5" id="KW-0067">ATP-binding</keyword>
<dbReference type="InterPro" id="IPR003439">
    <property type="entry name" value="ABC_transporter-like_ATP-bd"/>
</dbReference>
<name>A0A5D3G0V0_9ACTN</name>
<dbReference type="InterPro" id="IPR017871">
    <property type="entry name" value="ABC_transporter-like_CS"/>
</dbReference>
<evidence type="ECO:0000256" key="2">
    <source>
        <dbReference type="ARBA" id="ARBA00022741"/>
    </source>
</evidence>
<accession>A0A5D3G0V0</accession>
<dbReference type="Gene3D" id="3.40.50.300">
    <property type="entry name" value="P-loop containing nucleotide triphosphate hydrolases"/>
    <property type="match status" value="1"/>
</dbReference>
<dbReference type="EMBL" id="VSRQ01000001">
    <property type="protein sequence ID" value="TYK53670.1"/>
    <property type="molecule type" value="Genomic_DNA"/>
</dbReference>
<dbReference type="SUPFAM" id="SSF52540">
    <property type="entry name" value="P-loop containing nucleoside triphosphate hydrolases"/>
    <property type="match status" value="1"/>
</dbReference>
<evidence type="ECO:0000313" key="6">
    <source>
        <dbReference type="Proteomes" id="UP000323505"/>
    </source>
</evidence>
<dbReference type="Pfam" id="PF00005">
    <property type="entry name" value="ABC_tran"/>
    <property type="match status" value="1"/>
</dbReference>
<evidence type="ECO:0000256" key="3">
    <source>
        <dbReference type="ARBA" id="ARBA00022840"/>
    </source>
</evidence>
<dbReference type="PROSITE" id="PS00211">
    <property type="entry name" value="ABC_TRANSPORTER_1"/>
    <property type="match status" value="1"/>
</dbReference>
<sequence length="273" mass="29155">MVDSGRPSSGGSEGDAAAVELRGVAKDFTLSRRREPLCALDGFDLTVARGEFVAVLGPSGCGKSTVLRMIAGLETPTSGSVRVEGGTPSALVAEHRLGVAFQDSALLPWASAWDNVALPFRLAGRAVPEERIRTLLTTVGLEGFARARPKQLSGGMRQRISIARAMALDPDVLLLDEPFGALDAVTRRRLNLELGAVWARRRTTTVLVTHDVAEAVLLADRVAVMTGRPGSLAHIETVAAPRPRGEDFTRGHEFHEVVDRLVALLDDPSGGRR</sequence>
<proteinExistence type="predicted"/>
<keyword evidence="1" id="KW-0813">Transport</keyword>
<dbReference type="PANTHER" id="PTHR42788">
    <property type="entry name" value="TAURINE IMPORT ATP-BINDING PROTEIN-RELATED"/>
    <property type="match status" value="1"/>
</dbReference>